<comment type="caution">
    <text evidence="2">The sequence shown here is derived from an EMBL/GenBank/DDBJ whole genome shotgun (WGS) entry which is preliminary data.</text>
</comment>
<reference evidence="2 3" key="1">
    <citation type="submission" date="2015-12" db="EMBL/GenBank/DDBJ databases">
        <title>Draft genome sequence of Moniliophthora roreri, the causal agent of frosty pod rot of cacao.</title>
        <authorList>
            <person name="Aime M.C."/>
            <person name="Diaz-Valderrama J.R."/>
            <person name="Kijpornyongpan T."/>
            <person name="Phillips-Mora W."/>
        </authorList>
    </citation>
    <scope>NUCLEOTIDE SEQUENCE [LARGE SCALE GENOMIC DNA]</scope>
    <source>
        <strain evidence="2 3">MCA 2952</strain>
    </source>
</reference>
<feature type="signal peptide" evidence="1">
    <location>
        <begin position="1"/>
        <end position="16"/>
    </location>
</feature>
<feature type="chain" id="PRO_5006901442" evidence="1">
    <location>
        <begin position="17"/>
        <end position="131"/>
    </location>
</feature>
<gene>
    <name evidence="2" type="ORF">WG66_16311</name>
</gene>
<evidence type="ECO:0000313" key="3">
    <source>
        <dbReference type="Proteomes" id="UP000054988"/>
    </source>
</evidence>
<organism evidence="2 3">
    <name type="scientific">Moniliophthora roreri</name>
    <name type="common">Frosty pod rot fungus</name>
    <name type="synonym">Monilia roreri</name>
    <dbReference type="NCBI Taxonomy" id="221103"/>
    <lineage>
        <taxon>Eukaryota</taxon>
        <taxon>Fungi</taxon>
        <taxon>Dikarya</taxon>
        <taxon>Basidiomycota</taxon>
        <taxon>Agaricomycotina</taxon>
        <taxon>Agaricomycetes</taxon>
        <taxon>Agaricomycetidae</taxon>
        <taxon>Agaricales</taxon>
        <taxon>Marasmiineae</taxon>
        <taxon>Marasmiaceae</taxon>
        <taxon>Moniliophthora</taxon>
    </lineage>
</organism>
<dbReference type="AlphaFoldDB" id="A0A0W0F4E3"/>
<keyword evidence="1" id="KW-0732">Signal</keyword>
<dbReference type="EMBL" id="LATX01002350">
    <property type="protein sequence ID" value="KTB31148.1"/>
    <property type="molecule type" value="Genomic_DNA"/>
</dbReference>
<proteinExistence type="predicted"/>
<dbReference type="Proteomes" id="UP000054988">
    <property type="component" value="Unassembled WGS sequence"/>
</dbReference>
<accession>A0A0W0F4E3</accession>
<sequence>MFLLVSCLSLVTSALGYTWPSPFDDIEGVLYLQNGYDSRGFRTIIVGCAGNKFRQTSAEWLRAAFRDMAGTGVDVRYELTRPEHIGVAGTGDSIQHFSASQSPKTSLADLVVSGVYALCLGSGMRWSSIAV</sequence>
<evidence type="ECO:0000256" key="1">
    <source>
        <dbReference type="SAM" id="SignalP"/>
    </source>
</evidence>
<protein>
    <submittedName>
        <fullName evidence="2">Uncharacterized protein</fullName>
    </submittedName>
</protein>
<evidence type="ECO:0000313" key="2">
    <source>
        <dbReference type="EMBL" id="KTB31148.1"/>
    </source>
</evidence>
<name>A0A0W0F4E3_MONRR</name>